<protein>
    <submittedName>
        <fullName evidence="4">Cobalt chelatase</fullName>
        <ecNumber evidence="4">4.99.1.-</ecNumber>
    </submittedName>
</protein>
<dbReference type="InterPro" id="IPR010388">
    <property type="entry name" value="Anaerobic_Co-chelatase"/>
</dbReference>
<keyword evidence="4" id="KW-0456">Lyase</keyword>
<evidence type="ECO:0000256" key="1">
    <source>
        <dbReference type="PIRSR" id="PIRSR033579-1"/>
    </source>
</evidence>
<dbReference type="SUPFAM" id="SSF53800">
    <property type="entry name" value="Chelatase"/>
    <property type="match status" value="1"/>
</dbReference>
<dbReference type="CDD" id="cd03413">
    <property type="entry name" value="CbiK_C"/>
    <property type="match status" value="1"/>
</dbReference>
<feature type="binding site" evidence="3">
    <location>
        <position position="176"/>
    </location>
    <ligand>
        <name>Co(2+)</name>
        <dbReference type="ChEBI" id="CHEBI:48828"/>
    </ligand>
</feature>
<dbReference type="HOGENOM" id="CLU_036584_1_1_9"/>
<dbReference type="EMBL" id="AEXW01000005">
    <property type="protein sequence ID" value="EGD32370.1"/>
    <property type="molecule type" value="Genomic_DNA"/>
</dbReference>
<dbReference type="PIRSF" id="PIRSF033579">
    <property type="entry name" value="Anaer_Co_chel"/>
    <property type="match status" value="1"/>
</dbReference>
<accession>F0I7H8</accession>
<feature type="binding site" evidence="2">
    <location>
        <position position="208"/>
    </location>
    <ligand>
        <name>Co(2+)</name>
        <dbReference type="ChEBI" id="CHEBI:48828"/>
    </ligand>
</feature>
<feature type="binding site" evidence="2">
    <location>
        <begin position="88"/>
        <end position="95"/>
    </location>
    <ligand>
        <name>substrate</name>
    </ligand>
</feature>
<organism evidence="4 5">
    <name type="scientific">Streptococcus sanguinis SK115</name>
    <dbReference type="NCBI Taxonomy" id="888810"/>
    <lineage>
        <taxon>Bacteria</taxon>
        <taxon>Bacillati</taxon>
        <taxon>Bacillota</taxon>
        <taxon>Bacilli</taxon>
        <taxon>Lactobacillales</taxon>
        <taxon>Streptococcaceae</taxon>
        <taxon>Streptococcus</taxon>
    </lineage>
</organism>
<evidence type="ECO:0000313" key="5">
    <source>
        <dbReference type="Proteomes" id="UP000003351"/>
    </source>
</evidence>
<proteinExistence type="predicted"/>
<dbReference type="Pfam" id="PF06180">
    <property type="entry name" value="CbiK"/>
    <property type="match status" value="1"/>
</dbReference>
<name>F0I7H8_STRSA</name>
<evidence type="ECO:0000313" key="4">
    <source>
        <dbReference type="EMBL" id="EGD32370.1"/>
    </source>
</evidence>
<dbReference type="GO" id="GO:0046872">
    <property type="term" value="F:metal ion binding"/>
    <property type="evidence" value="ECO:0007669"/>
    <property type="project" value="UniProtKB-KW"/>
</dbReference>
<dbReference type="GO" id="GO:0019251">
    <property type="term" value="P:anaerobic cobalamin biosynthetic process"/>
    <property type="evidence" value="ECO:0007669"/>
    <property type="project" value="InterPro"/>
</dbReference>
<dbReference type="AlphaFoldDB" id="F0I7H8"/>
<feature type="binding site" evidence="3">
    <location>
        <position position="148"/>
    </location>
    <ligand>
        <name>Co(2+)</name>
        <dbReference type="ChEBI" id="CHEBI:48828"/>
    </ligand>
</feature>
<keyword evidence="3" id="KW-0170">Cobalt</keyword>
<dbReference type="Proteomes" id="UP000003351">
    <property type="component" value="Unassembled WGS sequence"/>
</dbReference>
<dbReference type="GO" id="GO:0016852">
    <property type="term" value="F:sirohydrochlorin cobaltochelatase activity"/>
    <property type="evidence" value="ECO:0007669"/>
    <property type="project" value="InterPro"/>
</dbReference>
<keyword evidence="3" id="KW-0479">Metal-binding</keyword>
<feature type="binding site" evidence="2">
    <location>
        <position position="13"/>
    </location>
    <ligand>
        <name>Co(2+)</name>
        <dbReference type="ChEBI" id="CHEBI:48828"/>
    </ligand>
</feature>
<dbReference type="EC" id="4.99.1.-" evidence="4"/>
<feature type="binding site" evidence="2">
    <location>
        <begin position="203"/>
        <end position="204"/>
    </location>
    <ligand>
        <name>substrate</name>
    </ligand>
</feature>
<sequence length="258" mass="29433">MQVMSKAIVVVSFGTTYPETRRKTIEACEQAIQEHFPDYPVHRSFTSNVVRRRIKKQEGLDIPTVKEVLEQLLEAGTEEVYIQPLHVILGSEYEKILAQSKEFESAFKKLVVAKPLLNSQEDYEAVKDILLERYGHEGQDAATVLMGHGSQHYAFTAYAALDHMMKGNSVYIGCVESYPPVELIEQELKQEGVREVHLAPFMLVAGDHATNDMSSDEEGSWYHFFKERGYEVKAHLVGLGEYPEVQQLYIQHLEEIIE</sequence>
<dbReference type="PATRIC" id="fig|888810.3.peg.1297"/>
<comment type="caution">
    <text evidence="4">The sequence shown here is derived from an EMBL/GenBank/DDBJ whole genome shotgun (WGS) entry which is preliminary data.</text>
</comment>
<dbReference type="Gene3D" id="3.40.50.1400">
    <property type="match status" value="2"/>
</dbReference>
<feature type="active site" description="Proton acceptor" evidence="1">
    <location>
        <position position="148"/>
    </location>
</feature>
<evidence type="ECO:0000256" key="3">
    <source>
        <dbReference type="PIRSR" id="PIRSR033579-3"/>
    </source>
</evidence>
<gene>
    <name evidence="4" type="primary">cbiK</name>
    <name evidence="4" type="ORF">HMPREF9382_1324</name>
</gene>
<evidence type="ECO:0000256" key="2">
    <source>
        <dbReference type="PIRSR" id="PIRSR033579-2"/>
    </source>
</evidence>
<reference evidence="4 5" key="1">
    <citation type="submission" date="2011-02" db="EMBL/GenBank/DDBJ databases">
        <authorList>
            <person name="Muzny D."/>
            <person name="Qin X."/>
            <person name="Deng J."/>
            <person name="Jiang H."/>
            <person name="Liu Y."/>
            <person name="Qu J."/>
            <person name="Song X.-Z."/>
            <person name="Zhang L."/>
            <person name="Thornton R."/>
            <person name="Coyle M."/>
            <person name="Francisco L."/>
            <person name="Jackson L."/>
            <person name="Javaid M."/>
            <person name="Korchina V."/>
            <person name="Kovar C."/>
            <person name="Mata R."/>
            <person name="Mathew T."/>
            <person name="Ngo R."/>
            <person name="Nguyen L."/>
            <person name="Nguyen N."/>
            <person name="Okwuonu G."/>
            <person name="Ongeri F."/>
            <person name="Pham C."/>
            <person name="Simmons D."/>
            <person name="Wilczek-Boney K."/>
            <person name="Hale W."/>
            <person name="Jakkamsetti A."/>
            <person name="Pham P."/>
            <person name="Ruth R."/>
            <person name="San Lucas F."/>
            <person name="Warren J."/>
            <person name="Zhang J."/>
            <person name="Zhao Z."/>
            <person name="Zhou C."/>
            <person name="Zhu D."/>
            <person name="Lee S."/>
            <person name="Bess C."/>
            <person name="Blankenburg K."/>
            <person name="Forbes L."/>
            <person name="Fu Q."/>
            <person name="Gubbala S."/>
            <person name="Hirani K."/>
            <person name="Jayaseelan J.C."/>
            <person name="Lara F."/>
            <person name="Munidasa M."/>
            <person name="Palculict T."/>
            <person name="Patil S."/>
            <person name="Pu L.-L."/>
            <person name="Saada N."/>
            <person name="Tang L."/>
            <person name="Weissenberger G."/>
            <person name="Zhu Y."/>
            <person name="Hemphill L."/>
            <person name="Shang Y."/>
            <person name="Youmans B."/>
            <person name="Ayvaz T."/>
            <person name="Ross M."/>
            <person name="Santibanez J."/>
            <person name="Aqrawi P."/>
            <person name="Gross S."/>
            <person name="Joshi V."/>
            <person name="Fowler G."/>
            <person name="Nazareth L."/>
            <person name="Reid J."/>
            <person name="Worley K."/>
            <person name="Petrosino J."/>
            <person name="Highlander S."/>
            <person name="Gibbs R."/>
        </authorList>
    </citation>
    <scope>NUCLEOTIDE SEQUENCE [LARGE SCALE GENOMIC DNA]</scope>
    <source>
        <strain evidence="4 5">SK115</strain>
    </source>
</reference>
<dbReference type="CDD" id="cd03412">
    <property type="entry name" value="CbiK_N"/>
    <property type="match status" value="1"/>
</dbReference>